<name>A0AAE0Y8N5_9GAST</name>
<evidence type="ECO:0000313" key="1">
    <source>
        <dbReference type="EMBL" id="KAK3735857.1"/>
    </source>
</evidence>
<accession>A0AAE0Y8N5</accession>
<comment type="caution">
    <text evidence="1">The sequence shown here is derived from an EMBL/GenBank/DDBJ whole genome shotgun (WGS) entry which is preliminary data.</text>
</comment>
<gene>
    <name evidence="1" type="ORF">RRG08_041049</name>
</gene>
<proteinExistence type="predicted"/>
<dbReference type="AlphaFoldDB" id="A0AAE0Y8N5"/>
<protein>
    <submittedName>
        <fullName evidence="1">Uncharacterized protein</fullName>
    </submittedName>
</protein>
<dbReference type="Proteomes" id="UP001283361">
    <property type="component" value="Unassembled WGS sequence"/>
</dbReference>
<keyword evidence="2" id="KW-1185">Reference proteome</keyword>
<sequence length="92" mass="10138">MYLRILTLNQPAWSSPVDGLRADAANGVQMFRADHRPHSRNLRDALRGVVYVMQAGYFCMAAIANPFSAPGLTLVKKAEAAHLPCMVAQLQR</sequence>
<dbReference type="EMBL" id="JAWDGP010006763">
    <property type="protein sequence ID" value="KAK3735857.1"/>
    <property type="molecule type" value="Genomic_DNA"/>
</dbReference>
<reference evidence="1" key="1">
    <citation type="journal article" date="2023" name="G3 (Bethesda)">
        <title>A reference genome for the long-term kleptoplast-retaining sea slug Elysia crispata morphotype clarki.</title>
        <authorList>
            <person name="Eastman K.E."/>
            <person name="Pendleton A.L."/>
            <person name="Shaikh M.A."/>
            <person name="Suttiyut T."/>
            <person name="Ogas R."/>
            <person name="Tomko P."/>
            <person name="Gavelis G."/>
            <person name="Widhalm J.R."/>
            <person name="Wisecaver J.H."/>
        </authorList>
    </citation>
    <scope>NUCLEOTIDE SEQUENCE</scope>
    <source>
        <strain evidence="1">ECLA1</strain>
    </source>
</reference>
<organism evidence="1 2">
    <name type="scientific">Elysia crispata</name>
    <name type="common">lettuce slug</name>
    <dbReference type="NCBI Taxonomy" id="231223"/>
    <lineage>
        <taxon>Eukaryota</taxon>
        <taxon>Metazoa</taxon>
        <taxon>Spiralia</taxon>
        <taxon>Lophotrochozoa</taxon>
        <taxon>Mollusca</taxon>
        <taxon>Gastropoda</taxon>
        <taxon>Heterobranchia</taxon>
        <taxon>Euthyneura</taxon>
        <taxon>Panpulmonata</taxon>
        <taxon>Sacoglossa</taxon>
        <taxon>Placobranchoidea</taxon>
        <taxon>Plakobranchidae</taxon>
        <taxon>Elysia</taxon>
    </lineage>
</organism>
<evidence type="ECO:0000313" key="2">
    <source>
        <dbReference type="Proteomes" id="UP001283361"/>
    </source>
</evidence>